<dbReference type="EMBL" id="QJKJ01000298">
    <property type="protein sequence ID" value="RDY13319.1"/>
    <property type="molecule type" value="Genomic_DNA"/>
</dbReference>
<proteinExistence type="predicted"/>
<organism evidence="2 3">
    <name type="scientific">Mucuna pruriens</name>
    <name type="common">Velvet bean</name>
    <name type="synonym">Dolichos pruriens</name>
    <dbReference type="NCBI Taxonomy" id="157652"/>
    <lineage>
        <taxon>Eukaryota</taxon>
        <taxon>Viridiplantae</taxon>
        <taxon>Streptophyta</taxon>
        <taxon>Embryophyta</taxon>
        <taxon>Tracheophyta</taxon>
        <taxon>Spermatophyta</taxon>
        <taxon>Magnoliopsida</taxon>
        <taxon>eudicotyledons</taxon>
        <taxon>Gunneridae</taxon>
        <taxon>Pentapetalae</taxon>
        <taxon>rosids</taxon>
        <taxon>fabids</taxon>
        <taxon>Fabales</taxon>
        <taxon>Fabaceae</taxon>
        <taxon>Papilionoideae</taxon>
        <taxon>50 kb inversion clade</taxon>
        <taxon>NPAAA clade</taxon>
        <taxon>indigoferoid/millettioid clade</taxon>
        <taxon>Phaseoleae</taxon>
        <taxon>Mucuna</taxon>
    </lineage>
</organism>
<evidence type="ECO:0000256" key="1">
    <source>
        <dbReference type="SAM" id="MobiDB-lite"/>
    </source>
</evidence>
<feature type="region of interest" description="Disordered" evidence="1">
    <location>
        <begin position="106"/>
        <end position="128"/>
    </location>
</feature>
<gene>
    <name evidence="2" type="ORF">CR513_01788</name>
</gene>
<evidence type="ECO:0000313" key="3">
    <source>
        <dbReference type="Proteomes" id="UP000257109"/>
    </source>
</evidence>
<feature type="non-terminal residue" evidence="2">
    <location>
        <position position="1"/>
    </location>
</feature>
<sequence>MAFTHNSRQITLVYQPSTSFAVLSQHQLCWIVQSGAESKKDKTIFSLDNEYALDGEVEDGEGGCKGCEVEGSARSGGTTIKERDSSVYLLRLLSKQSGWRALHHEAPQLGTSSSSSSSSTTRGGLVSTTTSSSSFEVVRVCGSFFQRGGQEVEVVRLSITGHFLGLKSSPSSLLQFSIEVSLGNSYDNRHRFVHYHTEELHNCYLISWYGFSSELILGSLLTIVKGLPTELAKPVPIGLV</sequence>
<evidence type="ECO:0000313" key="2">
    <source>
        <dbReference type="EMBL" id="RDY13319.1"/>
    </source>
</evidence>
<feature type="compositionally biased region" description="Low complexity" evidence="1">
    <location>
        <begin position="110"/>
        <end position="128"/>
    </location>
</feature>
<reference evidence="2" key="1">
    <citation type="submission" date="2018-05" db="EMBL/GenBank/DDBJ databases">
        <title>Draft genome of Mucuna pruriens seed.</title>
        <authorList>
            <person name="Nnadi N.E."/>
            <person name="Vos R."/>
            <person name="Hasami M.H."/>
            <person name="Devisetty U.K."/>
            <person name="Aguiy J.C."/>
        </authorList>
    </citation>
    <scope>NUCLEOTIDE SEQUENCE [LARGE SCALE GENOMIC DNA]</scope>
    <source>
        <strain evidence="2">JCA_2017</strain>
    </source>
</reference>
<name>A0A371IE43_MUCPR</name>
<dbReference type="AlphaFoldDB" id="A0A371IE43"/>
<keyword evidence="3" id="KW-1185">Reference proteome</keyword>
<accession>A0A371IE43</accession>
<dbReference type="Proteomes" id="UP000257109">
    <property type="component" value="Unassembled WGS sequence"/>
</dbReference>
<protein>
    <submittedName>
        <fullName evidence="2">Uncharacterized protein</fullName>
    </submittedName>
</protein>
<comment type="caution">
    <text evidence="2">The sequence shown here is derived from an EMBL/GenBank/DDBJ whole genome shotgun (WGS) entry which is preliminary data.</text>
</comment>